<organism evidence="2 3">
    <name type="scientific">Phocaeicola salanitronis (strain DSM 18170 / JCM 13657 / CCUG 60908 / BL78)</name>
    <name type="common">Bacteroides salanitronis</name>
    <dbReference type="NCBI Taxonomy" id="667015"/>
    <lineage>
        <taxon>Bacteria</taxon>
        <taxon>Pseudomonadati</taxon>
        <taxon>Bacteroidota</taxon>
        <taxon>Bacteroidia</taxon>
        <taxon>Bacteroidales</taxon>
        <taxon>Bacteroidaceae</taxon>
        <taxon>Phocaeicola</taxon>
    </lineage>
</organism>
<reference evidence="2 3" key="1">
    <citation type="journal article" date="2011" name="Stand. Genomic Sci.">
        <title>Complete genome sequence of Bacteroides salanitronis type strain (BL78).</title>
        <authorList>
            <person name="Gronow S."/>
            <person name="Held B."/>
            <person name="Lucas S."/>
            <person name="Lapidus A."/>
            <person name="Del Rio T.G."/>
            <person name="Nolan M."/>
            <person name="Tice H."/>
            <person name="Deshpande S."/>
            <person name="Cheng J.F."/>
            <person name="Pitluck S."/>
            <person name="Liolios K."/>
            <person name="Pagani I."/>
            <person name="Ivanova N."/>
            <person name="Mavromatis K."/>
            <person name="Pati A."/>
            <person name="Tapia R."/>
            <person name="Han C."/>
            <person name="Goodwin L."/>
            <person name="Chen A."/>
            <person name="Palaniappan K."/>
            <person name="Land M."/>
            <person name="Hauser L."/>
            <person name="Chang Y.J."/>
            <person name="Jeffries C.D."/>
            <person name="Brambilla E.M."/>
            <person name="Rohde M."/>
            <person name="Goker M."/>
            <person name="Detter J.C."/>
            <person name="Woyke T."/>
            <person name="Bristow J."/>
            <person name="Markowitz V."/>
            <person name="Hugenholtz P."/>
            <person name="Kyrpides N.C."/>
            <person name="Klenk H.P."/>
            <person name="Eisen J.A."/>
        </authorList>
    </citation>
    <scope>NUCLEOTIDE SEQUENCE [LARGE SCALE GENOMIC DNA]</scope>
    <source>
        <strain evidence="2 3">DSM 18170</strain>
    </source>
</reference>
<evidence type="ECO:0000313" key="2">
    <source>
        <dbReference type="EMBL" id="ADY36976.1"/>
    </source>
</evidence>
<dbReference type="OrthoDB" id="1072274at2"/>
<dbReference type="EMBL" id="CP002530">
    <property type="protein sequence ID" value="ADY36976.1"/>
    <property type="molecule type" value="Genomic_DNA"/>
</dbReference>
<evidence type="ECO:0008006" key="4">
    <source>
        <dbReference type="Google" id="ProtNLM"/>
    </source>
</evidence>
<dbReference type="Proteomes" id="UP000007486">
    <property type="component" value="Chromosome"/>
</dbReference>
<feature type="signal peptide" evidence="1">
    <location>
        <begin position="1"/>
        <end position="22"/>
    </location>
</feature>
<dbReference type="RefSeq" id="WP_013618399.1">
    <property type="nucleotide sequence ID" value="NC_015164.1"/>
</dbReference>
<keyword evidence="1" id="KW-0732">Signal</keyword>
<sequence>MMRKYVYIIIGVLIGLSCPAMAQGIHEASSSSQPTDSLVQVIDSLRQTVTALSGEIKENKENERLQEVWGKHRKYMNIGYVSQSLTRKENGGGTWKSEIGFNYGQGRTYYLHKKPILGMIKFGIDWTFYDLNFVKYKDKFGVFGGNADYLGYGDYYYEDGYLPPLPDTEGDEEVSDDMMQMEISTQVGPSVTINPVSHLKVSGYFRVAPSYSMLVASEELYHGYGTFFTLGGSVSFKIISIGIEGRWGNTKYNNIDLGNLEDEEYWDEDASMGDMLKGENDKIKWKTGSMRFYISIRL</sequence>
<feature type="chain" id="PRO_5003254967" description="Outer membrane protein beta-barrel domain-containing protein" evidence="1">
    <location>
        <begin position="23"/>
        <end position="298"/>
    </location>
</feature>
<dbReference type="KEGG" id="bsa:Bacsa_2434"/>
<dbReference type="STRING" id="667015.Bacsa_2434"/>
<accession>F0R813</accession>
<dbReference type="PROSITE" id="PS51257">
    <property type="entry name" value="PROKAR_LIPOPROTEIN"/>
    <property type="match status" value="1"/>
</dbReference>
<evidence type="ECO:0000313" key="3">
    <source>
        <dbReference type="Proteomes" id="UP000007486"/>
    </source>
</evidence>
<dbReference type="eggNOG" id="ENOG5032T2Z">
    <property type="taxonomic scope" value="Bacteria"/>
</dbReference>
<gene>
    <name evidence="2" type="ordered locus">Bacsa_2434</name>
</gene>
<evidence type="ECO:0000256" key="1">
    <source>
        <dbReference type="SAM" id="SignalP"/>
    </source>
</evidence>
<name>F0R813_PHOSB</name>
<protein>
    <recommendedName>
        <fullName evidence="4">Outer membrane protein beta-barrel domain-containing protein</fullName>
    </recommendedName>
</protein>
<dbReference type="AlphaFoldDB" id="F0R813"/>
<keyword evidence="3" id="KW-1185">Reference proteome</keyword>
<proteinExistence type="predicted"/>
<dbReference type="HOGENOM" id="CLU_992688_0_0_10"/>